<keyword evidence="6 7" id="KW-0496">Mitochondrion</keyword>
<evidence type="ECO:0000256" key="6">
    <source>
        <dbReference type="RuleBase" id="RU368038"/>
    </source>
</evidence>
<dbReference type="EMBL" id="JQ693395">
    <property type="protein sequence ID" value="AFD04123.1"/>
    <property type="molecule type" value="Genomic_DNA"/>
</dbReference>
<dbReference type="InterPro" id="IPR009230">
    <property type="entry name" value="ATP_synth_su8_fun"/>
</dbReference>
<dbReference type="GO" id="GO:0015986">
    <property type="term" value="P:proton motive force-driven ATP synthesis"/>
    <property type="evidence" value="ECO:0007669"/>
    <property type="project" value="UniProtKB-UniRule"/>
</dbReference>
<proteinExistence type="inferred from homology"/>
<evidence type="ECO:0000256" key="1">
    <source>
        <dbReference type="ARBA" id="ARBA00004167"/>
    </source>
</evidence>
<keyword evidence="3 6" id="KW-0812">Transmembrane</keyword>
<dbReference type="AlphaFoldDB" id="H9EBE0"/>
<comment type="function">
    <text evidence="6">Mitochondrial membrane ATP synthase (F(1)F(0) ATP synthase or Complex V) produces ATP from ADP in the presence of a proton gradient across the membrane which is generated by electron transport complexes of the respiratory chain. F-type ATPases consist of two structural domains, F(1) - containing the extramembraneous catalytic core and F(0) - containing the membrane proton channel, linked together by a central stalk and a peripheral stalk. During catalysis, ATP synthesis in the catalytic domain of F(1) is coupled via a rotary mechanism of the central stalk subunits to proton translocation. Part of the complex F(0) domain. Minor subunit located with subunit a in the membrane.</text>
</comment>
<dbReference type="GO" id="GO:0005743">
    <property type="term" value="C:mitochondrial inner membrane"/>
    <property type="evidence" value="ECO:0007669"/>
    <property type="project" value="UniProtKB-SubCell"/>
</dbReference>
<comment type="subcellular location">
    <subcellularLocation>
        <location evidence="1">Membrane</location>
        <topology evidence="1">Single-pass membrane protein</topology>
    </subcellularLocation>
    <subcellularLocation>
        <location evidence="6">Mitochondrion inner membrane</location>
        <topology evidence="6">Single-pass membrane protein</topology>
    </subcellularLocation>
</comment>
<gene>
    <name evidence="7" type="primary">atp8</name>
</gene>
<keyword evidence="7" id="KW-0378">Hydrolase</keyword>
<dbReference type="GeneID" id="11934950"/>
<name>H9EBE0_9GLOM</name>
<keyword evidence="6" id="KW-0138">CF(0)</keyword>
<protein>
    <recommendedName>
        <fullName evidence="6">ATP synthase protein 8</fullName>
    </recommendedName>
</protein>
<dbReference type="GO" id="GO:0016787">
    <property type="term" value="F:hydrolase activity"/>
    <property type="evidence" value="ECO:0007669"/>
    <property type="project" value="UniProtKB-KW"/>
</dbReference>
<organism evidence="7">
    <name type="scientific">Gigaspora rosea</name>
    <dbReference type="NCBI Taxonomy" id="44941"/>
    <lineage>
        <taxon>Eukaryota</taxon>
        <taxon>Fungi</taxon>
        <taxon>Fungi incertae sedis</taxon>
        <taxon>Mucoromycota</taxon>
        <taxon>Glomeromycotina</taxon>
        <taxon>Glomeromycetes</taxon>
        <taxon>Diversisporales</taxon>
        <taxon>Gigasporaceae</taxon>
        <taxon>Gigaspora</taxon>
    </lineage>
</organism>
<evidence type="ECO:0000256" key="4">
    <source>
        <dbReference type="ARBA" id="ARBA00022989"/>
    </source>
</evidence>
<evidence type="ECO:0000256" key="3">
    <source>
        <dbReference type="ARBA" id="ARBA00022692"/>
    </source>
</evidence>
<comment type="similarity">
    <text evidence="2 6">Belongs to the ATPase protein 8 family.</text>
</comment>
<evidence type="ECO:0000313" key="7">
    <source>
        <dbReference type="EMBL" id="AFD04123.1"/>
    </source>
</evidence>
<keyword evidence="6" id="KW-0406">Ion transport</keyword>
<comment type="subunit">
    <text evidence="6">F-type ATPases have 2 components, CF(1) - the catalytic core - and CF(0) - the membrane proton channel.</text>
</comment>
<dbReference type="Pfam" id="PF05933">
    <property type="entry name" value="Fun_ATP-synt_8"/>
    <property type="match status" value="1"/>
</dbReference>
<dbReference type="GO" id="GO:0045259">
    <property type="term" value="C:proton-transporting ATP synthase complex"/>
    <property type="evidence" value="ECO:0007669"/>
    <property type="project" value="UniProtKB-KW"/>
</dbReference>
<keyword evidence="5 6" id="KW-0472">Membrane</keyword>
<feature type="transmembrane region" description="Helical" evidence="6">
    <location>
        <begin position="12"/>
        <end position="32"/>
    </location>
</feature>
<evidence type="ECO:0000256" key="5">
    <source>
        <dbReference type="ARBA" id="ARBA00023136"/>
    </source>
</evidence>
<dbReference type="RefSeq" id="YP_005352681.1">
    <property type="nucleotide sequence ID" value="NC_016985.1"/>
</dbReference>
<geneLocation type="mitochondrion" evidence="7"/>
<accession>H9EBE0</accession>
<keyword evidence="6" id="KW-0375">Hydrogen ion transport</keyword>
<keyword evidence="6" id="KW-0813">Transport</keyword>
<sequence>MPQLLPFYLVNQLSAGLVTVAFLLILISWYFLPKILLLFLSRILLSNRVNYGGITSHTP</sequence>
<evidence type="ECO:0000256" key="2">
    <source>
        <dbReference type="ARBA" id="ARBA00008892"/>
    </source>
</evidence>
<keyword evidence="6" id="KW-0066">ATP synthesis</keyword>
<reference evidence="7" key="1">
    <citation type="journal article" date="2012" name="Mol. Biol. Evol.">
        <title>Group I Intron-Mediated Trans-splicing in Mitochondria of Gigaspora rosea and a Robust Phylogenetic Affiliation of Arbuscular Mycorrhizal Fungi with Mortierellales.</title>
        <authorList>
            <person name="Nadimi M."/>
            <person name="Beaudet D."/>
            <person name="Forget L."/>
            <person name="Hijri M."/>
            <person name="Lang B.F."/>
        </authorList>
    </citation>
    <scope>NUCLEOTIDE SEQUENCE</scope>
    <source>
        <strain evidence="7">DAOM 194757</strain>
    </source>
</reference>
<keyword evidence="4 6" id="KW-1133">Transmembrane helix</keyword>
<dbReference type="GO" id="GO:0015078">
    <property type="term" value="F:proton transmembrane transporter activity"/>
    <property type="evidence" value="ECO:0007669"/>
    <property type="project" value="UniProtKB-UniRule"/>
</dbReference>